<name>A0ABY2J973_9MICO</name>
<accession>A0ABY2J973</accession>
<dbReference type="RefSeq" id="WP_134362346.1">
    <property type="nucleotide sequence ID" value="NZ_SOGJ01000011.1"/>
</dbReference>
<comment type="caution">
    <text evidence="5">The sequence shown here is derived from an EMBL/GenBank/DDBJ whole genome shotgun (WGS) entry which is preliminary data.</text>
</comment>
<comment type="subcellular location">
    <subcellularLocation>
        <location evidence="1">Membrane</location>
        <topology evidence="1">Multi-pass membrane protein</topology>
    </subcellularLocation>
</comment>
<organism evidence="5 6">
    <name type="scientific">Cryobacterium breve</name>
    <dbReference type="NCBI Taxonomy" id="1259258"/>
    <lineage>
        <taxon>Bacteria</taxon>
        <taxon>Bacillati</taxon>
        <taxon>Actinomycetota</taxon>
        <taxon>Actinomycetes</taxon>
        <taxon>Micrococcales</taxon>
        <taxon>Microbacteriaceae</taxon>
        <taxon>Cryobacterium</taxon>
    </lineage>
</organism>
<evidence type="ECO:0000256" key="1">
    <source>
        <dbReference type="ARBA" id="ARBA00004141"/>
    </source>
</evidence>
<sequence>MAGAKRRAGVELGIACEIADARQLLLCAWLSGAMRLVLAANALLGWAWADSVAALVVAGVAIREGAEAWSGEAGPTNSTVIISCASL</sequence>
<evidence type="ECO:0000256" key="2">
    <source>
        <dbReference type="ARBA" id="ARBA00022692"/>
    </source>
</evidence>
<dbReference type="SUPFAM" id="SSF161111">
    <property type="entry name" value="Cation efflux protein transmembrane domain-like"/>
    <property type="match status" value="1"/>
</dbReference>
<keyword evidence="4" id="KW-0472">Membrane</keyword>
<keyword evidence="2" id="KW-0812">Transmembrane</keyword>
<dbReference type="EMBL" id="SOGJ01000011">
    <property type="protein sequence ID" value="TFD00184.1"/>
    <property type="molecule type" value="Genomic_DNA"/>
</dbReference>
<evidence type="ECO:0008006" key="7">
    <source>
        <dbReference type="Google" id="ProtNLM"/>
    </source>
</evidence>
<evidence type="ECO:0000256" key="3">
    <source>
        <dbReference type="ARBA" id="ARBA00022989"/>
    </source>
</evidence>
<dbReference type="Proteomes" id="UP000298355">
    <property type="component" value="Unassembled WGS sequence"/>
</dbReference>
<proteinExistence type="predicted"/>
<gene>
    <name evidence="5" type="ORF">E3O65_03390</name>
</gene>
<keyword evidence="3" id="KW-1133">Transmembrane helix</keyword>
<evidence type="ECO:0000313" key="6">
    <source>
        <dbReference type="Proteomes" id="UP000298355"/>
    </source>
</evidence>
<dbReference type="InterPro" id="IPR027469">
    <property type="entry name" value="Cation_efflux_TMD_sf"/>
</dbReference>
<keyword evidence="6" id="KW-1185">Reference proteome</keyword>
<reference evidence="5 6" key="1">
    <citation type="submission" date="2019-03" db="EMBL/GenBank/DDBJ databases">
        <title>Genomics of glacier-inhabiting Cryobacterium strains.</title>
        <authorList>
            <person name="Liu Q."/>
            <person name="Xin Y.-H."/>
        </authorList>
    </citation>
    <scope>NUCLEOTIDE SEQUENCE [LARGE SCALE GENOMIC DNA]</scope>
    <source>
        <strain evidence="5 6">TMT4-23</strain>
    </source>
</reference>
<evidence type="ECO:0000256" key="4">
    <source>
        <dbReference type="ARBA" id="ARBA00023136"/>
    </source>
</evidence>
<protein>
    <recommendedName>
        <fullName evidence="7">Cation transporter</fullName>
    </recommendedName>
</protein>
<evidence type="ECO:0000313" key="5">
    <source>
        <dbReference type="EMBL" id="TFD00184.1"/>
    </source>
</evidence>